<accession>A0A554JE13</accession>
<proteinExistence type="predicted"/>
<dbReference type="Proteomes" id="UP000316253">
    <property type="component" value="Unassembled WGS sequence"/>
</dbReference>
<reference evidence="2 3" key="1">
    <citation type="submission" date="2017-08" db="EMBL/GenBank/DDBJ databases">
        <title>Mechanisms for carbon and nitrogen cycling indicate functional differentiation within the Candidate Phyla Radiation.</title>
        <authorList>
            <person name="Danczak R.E."/>
            <person name="Johnston M.D."/>
            <person name="Kenah C."/>
            <person name="Slattery M."/>
            <person name="Wrighton K.C."/>
            <person name="Wilkins M.J."/>
        </authorList>
    </citation>
    <scope>NUCLEOTIDE SEQUENCE [LARGE SCALE GENOMIC DNA]</scope>
    <source>
        <strain evidence="2">Gr01-1014_85</strain>
    </source>
</reference>
<dbReference type="EMBL" id="VMFD01000001">
    <property type="protein sequence ID" value="TSC66606.1"/>
    <property type="molecule type" value="Genomic_DNA"/>
</dbReference>
<evidence type="ECO:0000313" key="2">
    <source>
        <dbReference type="EMBL" id="TSC66606.1"/>
    </source>
</evidence>
<organism evidence="2 3">
    <name type="scientific">Candidatus Berkelbacteria bacterium Gr01-1014_85</name>
    <dbReference type="NCBI Taxonomy" id="2017150"/>
    <lineage>
        <taxon>Bacteria</taxon>
        <taxon>Candidatus Berkelbacteria</taxon>
    </lineage>
</organism>
<protein>
    <submittedName>
        <fullName evidence="2">Uncharacterized protein</fullName>
    </submittedName>
</protein>
<dbReference type="AlphaFoldDB" id="A0A554JE13"/>
<comment type="caution">
    <text evidence="2">The sequence shown here is derived from an EMBL/GenBank/DDBJ whole genome shotgun (WGS) entry which is preliminary data.</text>
</comment>
<feature type="coiled-coil region" evidence="1">
    <location>
        <begin position="68"/>
        <end position="95"/>
    </location>
</feature>
<gene>
    <name evidence="2" type="ORF">CEO22_12</name>
</gene>
<keyword evidence="1" id="KW-0175">Coiled coil</keyword>
<name>A0A554JE13_9BACT</name>
<evidence type="ECO:0000313" key="3">
    <source>
        <dbReference type="Proteomes" id="UP000316253"/>
    </source>
</evidence>
<sequence length="226" mass="25532">MPILLLKQVQVPYRLKPEDEILIAEIVAELDEFKPAWQQELAQKQDKVSQLDALLAKIKAIPNEFARRAELSKKIESLELKRQENMAMIERLNATKPKPPSFFSISSSVKARFSVWQSDMTELQYELMLTEEDLRKHKGDLESIPAEMKRLIQEVWLEARNLGINLYTGENDSRLPSEWRSKIEQARNFAAQAVAAINCKFGSTQPAALPAGTNAASTQALPSGQL</sequence>
<evidence type="ECO:0000256" key="1">
    <source>
        <dbReference type="SAM" id="Coils"/>
    </source>
</evidence>